<keyword evidence="3" id="KW-1185">Reference proteome</keyword>
<organism evidence="2 3">
    <name type="scientific">Azospirillum isscasi</name>
    <dbReference type="NCBI Taxonomy" id="3053926"/>
    <lineage>
        <taxon>Bacteria</taxon>
        <taxon>Pseudomonadati</taxon>
        <taxon>Pseudomonadota</taxon>
        <taxon>Alphaproteobacteria</taxon>
        <taxon>Rhodospirillales</taxon>
        <taxon>Azospirillaceae</taxon>
        <taxon>Azospirillum</taxon>
    </lineage>
</organism>
<proteinExistence type="predicted"/>
<evidence type="ECO:0000313" key="3">
    <source>
        <dbReference type="Proteomes" id="UP001227317"/>
    </source>
</evidence>
<dbReference type="RefSeq" id="WP_306708345.1">
    <property type="nucleotide sequence ID" value="NZ_JAUJFI010000090.1"/>
</dbReference>
<feature type="chain" id="PRO_5045330962" evidence="1">
    <location>
        <begin position="23"/>
        <end position="78"/>
    </location>
</feature>
<comment type="caution">
    <text evidence="2">The sequence shown here is derived from an EMBL/GenBank/DDBJ whole genome shotgun (WGS) entry which is preliminary data.</text>
</comment>
<protein>
    <submittedName>
        <fullName evidence="2">Uncharacterized protein</fullName>
    </submittedName>
</protein>
<feature type="signal peptide" evidence="1">
    <location>
        <begin position="1"/>
        <end position="22"/>
    </location>
</feature>
<dbReference type="EMBL" id="JAUJFI010000090">
    <property type="protein sequence ID" value="MDQ2104511.1"/>
    <property type="molecule type" value="Genomic_DNA"/>
</dbReference>
<dbReference type="Proteomes" id="UP001227317">
    <property type="component" value="Unassembled WGS sequence"/>
</dbReference>
<name>A0ABU0WJV7_9PROT</name>
<accession>A0ABU0WJV7</accession>
<evidence type="ECO:0000256" key="1">
    <source>
        <dbReference type="SAM" id="SignalP"/>
    </source>
</evidence>
<evidence type="ECO:0000313" key="2">
    <source>
        <dbReference type="EMBL" id="MDQ2104511.1"/>
    </source>
</evidence>
<keyword evidence="1" id="KW-0732">Signal</keyword>
<sequence>MAISLSSVGSAVMMAVMTAAMMAAMTRVISEQKTNANAKVLILFHSGPYRDERSHRPSDGGWCRGGAGTIWSCGERLM</sequence>
<gene>
    <name evidence="2" type="ORF">QSG27_17560</name>
</gene>
<reference evidence="2 3" key="1">
    <citation type="submission" date="2023-06" db="EMBL/GenBank/DDBJ databases">
        <title>Azospirillum isscasensis sp.nov, a bacterium isolated from rhizosphere soil of rice.</title>
        <authorList>
            <person name="Wang H."/>
        </authorList>
    </citation>
    <scope>NUCLEOTIDE SEQUENCE [LARGE SCALE GENOMIC DNA]</scope>
    <source>
        <strain evidence="2 3">C340-1</strain>
    </source>
</reference>